<evidence type="ECO:0000256" key="1">
    <source>
        <dbReference type="SAM" id="MobiDB-lite"/>
    </source>
</evidence>
<name>A0A813NNZ2_9BILA</name>
<proteinExistence type="predicted"/>
<reference evidence="2" key="1">
    <citation type="submission" date="2021-02" db="EMBL/GenBank/DDBJ databases">
        <authorList>
            <person name="Nowell W R."/>
        </authorList>
    </citation>
    <scope>NUCLEOTIDE SEQUENCE</scope>
</reference>
<dbReference type="AlphaFoldDB" id="A0A813NNZ2"/>
<comment type="caution">
    <text evidence="2">The sequence shown here is derived from an EMBL/GenBank/DDBJ whole genome shotgun (WGS) entry which is preliminary data.</text>
</comment>
<dbReference type="EMBL" id="CAJNOH010000009">
    <property type="protein sequence ID" value="CAF0742521.1"/>
    <property type="molecule type" value="Genomic_DNA"/>
</dbReference>
<feature type="region of interest" description="Disordered" evidence="1">
    <location>
        <begin position="1"/>
        <end position="22"/>
    </location>
</feature>
<sequence length="251" mass="25914">MLTLPAPDAFARGGGGGGRGGGGFGGGRDFGGMRGGYGDGYGGRDYGGARGGYGDGYGDRGFGGGYGDDFGDRGGSVLDHTSESALRSGADQVWNTGAQKGLATDGGFGRALDTSSAARGVSAMAMTDRGVGVRNAFRDDGLFRGDWWGRYPYAWGGAWGDDWAYGYGDWDDLASFWDYPVSNAPVDYDYGNNITYQGDTVYYGNQPSETAANYYTQAQTIAQSMPIPAAAPAAAGKTATPAVLAAAERSD</sequence>
<evidence type="ECO:0000313" key="3">
    <source>
        <dbReference type="Proteomes" id="UP000663854"/>
    </source>
</evidence>
<dbReference type="Proteomes" id="UP000663854">
    <property type="component" value="Unassembled WGS sequence"/>
</dbReference>
<protein>
    <submittedName>
        <fullName evidence="2">Uncharacterized protein</fullName>
    </submittedName>
</protein>
<feature type="compositionally biased region" description="Gly residues" evidence="1">
    <location>
        <begin position="12"/>
        <end position="22"/>
    </location>
</feature>
<gene>
    <name evidence="2" type="ORF">PYM288_LOCUS1638</name>
</gene>
<evidence type="ECO:0000313" key="2">
    <source>
        <dbReference type="EMBL" id="CAF0742521.1"/>
    </source>
</evidence>
<accession>A0A813NNZ2</accession>
<organism evidence="2 3">
    <name type="scientific">Rotaria sordida</name>
    <dbReference type="NCBI Taxonomy" id="392033"/>
    <lineage>
        <taxon>Eukaryota</taxon>
        <taxon>Metazoa</taxon>
        <taxon>Spiralia</taxon>
        <taxon>Gnathifera</taxon>
        <taxon>Rotifera</taxon>
        <taxon>Eurotatoria</taxon>
        <taxon>Bdelloidea</taxon>
        <taxon>Philodinida</taxon>
        <taxon>Philodinidae</taxon>
        <taxon>Rotaria</taxon>
    </lineage>
</organism>